<protein>
    <submittedName>
        <fullName evidence="2">Uncharacterized protein</fullName>
    </submittedName>
</protein>
<evidence type="ECO:0000313" key="3">
    <source>
        <dbReference type="Proteomes" id="UP001305779"/>
    </source>
</evidence>
<dbReference type="EMBL" id="JAXOVC010000002">
    <property type="protein sequence ID" value="KAK4505845.1"/>
    <property type="molecule type" value="Genomic_DNA"/>
</dbReference>
<accession>A0ABR0EXQ3</accession>
<reference evidence="2 3" key="1">
    <citation type="journal article" date="2023" name="G3 (Bethesda)">
        <title>A chromosome-level genome assembly of Zasmidium syzygii isolated from banana leaves.</title>
        <authorList>
            <person name="van Westerhoven A.C."/>
            <person name="Mehrabi R."/>
            <person name="Talebi R."/>
            <person name="Steentjes M.B.F."/>
            <person name="Corcolon B."/>
            <person name="Chong P.A."/>
            <person name="Kema G.H.J."/>
            <person name="Seidl M.F."/>
        </authorList>
    </citation>
    <scope>NUCLEOTIDE SEQUENCE [LARGE SCALE GENOMIC DNA]</scope>
    <source>
        <strain evidence="2 3">P124</strain>
    </source>
</reference>
<sequence>MNINKIETHEPEEAISVSRQMMTPASVEPVGSGKKRTMEDLENDAADEVAGKRKKQGRSFDPPGDLTTLEGHYEVFHRESTCAAYLGFTDIGDLRRFIVTHYFLDHFLRFKTDDKWSSHLNAHGAFKEIEDWFLNQQVETNKYPVSPQDRPRAAFKLHPGEKPKSTNSKALHEYTTAKKTALAYILILMVEDLDGKVDSSVDRKSQKAAQKRLKKTLPYVQSLVDITGATIKFPRLKTAFVELEIEPFNRAMVLLRYAQEMLSSTNWKRISRMPPNFTRAYQKTDVPGWMQQHPVVDGLARQVDNNSSQGEDVPALRQSLPSERSRKLETIDLTSTSEDEAANVGPKQEISDEEEPLEPNLASTNHEAVADNDKAVTSKLASEDEGSIQSKLKVAKLQLKIELLEQRLAASQKGKRT</sequence>
<feature type="compositionally biased region" description="Basic and acidic residues" evidence="1">
    <location>
        <begin position="1"/>
        <end position="12"/>
    </location>
</feature>
<comment type="caution">
    <text evidence="2">The sequence shown here is derived from an EMBL/GenBank/DDBJ whole genome shotgun (WGS) entry which is preliminary data.</text>
</comment>
<feature type="region of interest" description="Disordered" evidence="1">
    <location>
        <begin position="304"/>
        <end position="387"/>
    </location>
</feature>
<organism evidence="2 3">
    <name type="scientific">Zasmidium cellare</name>
    <name type="common">Wine cellar mold</name>
    <name type="synonym">Racodium cellare</name>
    <dbReference type="NCBI Taxonomy" id="395010"/>
    <lineage>
        <taxon>Eukaryota</taxon>
        <taxon>Fungi</taxon>
        <taxon>Dikarya</taxon>
        <taxon>Ascomycota</taxon>
        <taxon>Pezizomycotina</taxon>
        <taxon>Dothideomycetes</taxon>
        <taxon>Dothideomycetidae</taxon>
        <taxon>Mycosphaerellales</taxon>
        <taxon>Mycosphaerellaceae</taxon>
        <taxon>Zasmidium</taxon>
    </lineage>
</organism>
<evidence type="ECO:0000256" key="1">
    <source>
        <dbReference type="SAM" id="MobiDB-lite"/>
    </source>
</evidence>
<name>A0ABR0EXQ3_ZASCE</name>
<proteinExistence type="predicted"/>
<keyword evidence="3" id="KW-1185">Reference proteome</keyword>
<feature type="region of interest" description="Disordered" evidence="1">
    <location>
        <begin position="1"/>
        <end position="64"/>
    </location>
</feature>
<gene>
    <name evidence="2" type="ORF">PRZ48_003810</name>
</gene>
<dbReference type="Proteomes" id="UP001305779">
    <property type="component" value="Unassembled WGS sequence"/>
</dbReference>
<evidence type="ECO:0000313" key="2">
    <source>
        <dbReference type="EMBL" id="KAK4505845.1"/>
    </source>
</evidence>